<feature type="transmembrane region" description="Helical" evidence="1">
    <location>
        <begin position="148"/>
        <end position="170"/>
    </location>
</feature>
<keyword evidence="1" id="KW-0472">Membrane</keyword>
<dbReference type="EMBL" id="CP133592">
    <property type="protein sequence ID" value="WMW25078.1"/>
    <property type="molecule type" value="Genomic_DNA"/>
</dbReference>
<dbReference type="RefSeq" id="WP_309310886.1">
    <property type="nucleotide sequence ID" value="NZ_CP133592.1"/>
</dbReference>
<dbReference type="Proteomes" id="UP001182908">
    <property type="component" value="Chromosome"/>
</dbReference>
<feature type="transmembrane region" description="Helical" evidence="1">
    <location>
        <begin position="182"/>
        <end position="206"/>
    </location>
</feature>
<dbReference type="AlphaFoldDB" id="A0AA51YM04"/>
<feature type="transmembrane region" description="Helical" evidence="1">
    <location>
        <begin position="122"/>
        <end position="142"/>
    </location>
</feature>
<name>A0AA51YM04_9EURY</name>
<accession>A0AA51YM04</accession>
<protein>
    <submittedName>
        <fullName evidence="2">Uncharacterized protein</fullName>
    </submittedName>
</protein>
<reference evidence="2 3" key="1">
    <citation type="submission" date="2023-08" db="EMBL/GenBank/DDBJ databases">
        <title>Methanolobus mangrovi sp. nov. and Methanolobus sediminis sp. nov, two novel methylotrophic methanogens isolated from mangrove sediments in China.</title>
        <authorList>
            <person name="Zhou J."/>
        </authorList>
    </citation>
    <scope>NUCLEOTIDE SEQUENCE [LARGE SCALE GENOMIC DNA]</scope>
    <source>
        <strain evidence="2 3">FTZ6</strain>
    </source>
</reference>
<dbReference type="GeneID" id="84233751"/>
<evidence type="ECO:0000313" key="2">
    <source>
        <dbReference type="EMBL" id="WMW25078.1"/>
    </source>
</evidence>
<gene>
    <name evidence="2" type="ORF">RE474_13500</name>
</gene>
<organism evidence="2 3">
    <name type="scientific">Methanolobus sediminis</name>
    <dbReference type="NCBI Taxonomy" id="3072978"/>
    <lineage>
        <taxon>Archaea</taxon>
        <taxon>Methanobacteriati</taxon>
        <taxon>Methanobacteriota</taxon>
        <taxon>Stenosarchaea group</taxon>
        <taxon>Methanomicrobia</taxon>
        <taxon>Methanosarcinales</taxon>
        <taxon>Methanosarcinaceae</taxon>
        <taxon>Methanolobus</taxon>
    </lineage>
</organism>
<evidence type="ECO:0000313" key="3">
    <source>
        <dbReference type="Proteomes" id="UP001182908"/>
    </source>
</evidence>
<keyword evidence="1" id="KW-1133">Transmembrane helix</keyword>
<feature type="transmembrane region" description="Helical" evidence="1">
    <location>
        <begin position="54"/>
        <end position="85"/>
    </location>
</feature>
<sequence length="230" mass="26275">MPPTKSLRSLLFLCIFLILITNPDVWHIVGFTPAFSDYEYLVDDVNVDLSIDLGFVFRLLCFILHIGIYRTIFGGFVASIVFFAYRSVIYKNTSVEKMCRNPEAPLALKKWKNVPKKVIPQYLIILIQCILWAVVFVLGLLFDVFPSGYYMKGFMLGSVMAIVNIVPIYFKMWIEATYPNKLLAIEAAKGIIGNYITGFTLVYIIWYLPFGLEMTFCNCAGDIFPFSLIC</sequence>
<keyword evidence="3" id="KW-1185">Reference proteome</keyword>
<dbReference type="KEGG" id="mseb:RE474_13500"/>
<proteinExistence type="predicted"/>
<evidence type="ECO:0000256" key="1">
    <source>
        <dbReference type="SAM" id="Phobius"/>
    </source>
</evidence>
<keyword evidence="1" id="KW-0812">Transmembrane</keyword>